<name>A0AA86MTM2_9CLOT</name>
<keyword evidence="1" id="KW-0472">Membrane</keyword>
<dbReference type="EMBL" id="CAKJVE010000006">
    <property type="protein sequence ID" value="CAG9713879.1"/>
    <property type="molecule type" value="Genomic_DNA"/>
</dbReference>
<evidence type="ECO:0000313" key="4">
    <source>
        <dbReference type="EMBL" id="CAG9713879.1"/>
    </source>
</evidence>
<reference evidence="2" key="1">
    <citation type="submission" date="2021-10" db="EMBL/GenBank/DDBJ databases">
        <authorList>
            <person name="Mesa V."/>
        </authorList>
    </citation>
    <scope>NUCLEOTIDE SEQUENCE</scope>
    <source>
        <strain evidence="2">CC3_PB</strain>
    </source>
</reference>
<comment type="caution">
    <text evidence="2">The sequence shown here is derived from an EMBL/GenBank/DDBJ whole genome shotgun (WGS) entry which is preliminary data.</text>
</comment>
<dbReference type="InterPro" id="IPR036259">
    <property type="entry name" value="MFS_trans_sf"/>
</dbReference>
<dbReference type="AlphaFoldDB" id="A0AA86MTM2"/>
<evidence type="ECO:0008006" key="6">
    <source>
        <dbReference type="Google" id="ProtNLM"/>
    </source>
</evidence>
<dbReference type="SUPFAM" id="SSF103473">
    <property type="entry name" value="MFS general substrate transporter"/>
    <property type="match status" value="1"/>
</dbReference>
<evidence type="ECO:0000313" key="2">
    <source>
        <dbReference type="EMBL" id="CAG9713756.1"/>
    </source>
</evidence>
<proteinExistence type="predicted"/>
<organism evidence="2 5">
    <name type="scientific">Clostridium neonatale</name>
    <dbReference type="NCBI Taxonomy" id="137838"/>
    <lineage>
        <taxon>Bacteria</taxon>
        <taxon>Bacillati</taxon>
        <taxon>Bacillota</taxon>
        <taxon>Clostridia</taxon>
        <taxon>Eubacteriales</taxon>
        <taxon>Clostridiaceae</taxon>
        <taxon>Clostridium</taxon>
    </lineage>
</organism>
<accession>A0AA86MTM2</accession>
<keyword evidence="1" id="KW-0812">Transmembrane</keyword>
<sequence>MFFLGFLLNLVNLPISISAVTQIEEEYLSKVSGIINAFALATVPITSFIVGIIIEYISTRMLFGLFGIITSIIFLLQIFNKYLDKLNY</sequence>
<dbReference type="EMBL" id="CAKJVE010000006">
    <property type="protein sequence ID" value="CAG9713868.1"/>
    <property type="molecule type" value="Genomic_DNA"/>
</dbReference>
<protein>
    <recommendedName>
        <fullName evidence="6">Major facilitator superfamily (MFS) profile domain-containing protein</fullName>
    </recommendedName>
</protein>
<keyword evidence="1" id="KW-1133">Transmembrane helix</keyword>
<gene>
    <name evidence="2" type="ORF">CNEO_50051</name>
    <name evidence="3" type="ORF">CNEO_60053</name>
    <name evidence="4" type="ORF">CNEO_60064</name>
</gene>
<evidence type="ECO:0000313" key="3">
    <source>
        <dbReference type="EMBL" id="CAG9713868.1"/>
    </source>
</evidence>
<dbReference type="EMBL" id="CAKJVE010000005">
    <property type="protein sequence ID" value="CAG9713756.1"/>
    <property type="molecule type" value="Genomic_DNA"/>
</dbReference>
<evidence type="ECO:0000313" key="5">
    <source>
        <dbReference type="Proteomes" id="UP000789738"/>
    </source>
</evidence>
<feature type="transmembrane region" description="Helical" evidence="1">
    <location>
        <begin position="34"/>
        <end position="54"/>
    </location>
</feature>
<feature type="transmembrane region" description="Helical" evidence="1">
    <location>
        <begin position="61"/>
        <end position="79"/>
    </location>
</feature>
<evidence type="ECO:0000256" key="1">
    <source>
        <dbReference type="SAM" id="Phobius"/>
    </source>
</evidence>
<dbReference type="Proteomes" id="UP000789738">
    <property type="component" value="Unassembled WGS sequence"/>
</dbReference>